<evidence type="ECO:0000313" key="1">
    <source>
        <dbReference type="EMBL" id="CAL5220016.1"/>
    </source>
</evidence>
<keyword evidence="2" id="KW-1185">Reference proteome</keyword>
<proteinExistence type="predicted"/>
<dbReference type="PANTHER" id="PTHR42896">
    <property type="entry name" value="XYLULOSE-1,5-BISPHOSPHATE (XUBP) PHOSPHATASE"/>
    <property type="match status" value="1"/>
</dbReference>
<dbReference type="InterPro" id="IPR036412">
    <property type="entry name" value="HAD-like_sf"/>
</dbReference>
<organism evidence="1 2">
    <name type="scientific">Coccomyxa viridis</name>
    <dbReference type="NCBI Taxonomy" id="1274662"/>
    <lineage>
        <taxon>Eukaryota</taxon>
        <taxon>Viridiplantae</taxon>
        <taxon>Chlorophyta</taxon>
        <taxon>core chlorophytes</taxon>
        <taxon>Trebouxiophyceae</taxon>
        <taxon>Trebouxiophyceae incertae sedis</taxon>
        <taxon>Coccomyxaceae</taxon>
        <taxon>Coccomyxa</taxon>
    </lineage>
</organism>
<dbReference type="EMBL" id="CAXHTA020000002">
    <property type="protein sequence ID" value="CAL5220016.1"/>
    <property type="molecule type" value="Genomic_DNA"/>
</dbReference>
<dbReference type="SUPFAM" id="SSF56784">
    <property type="entry name" value="HAD-like"/>
    <property type="match status" value="1"/>
</dbReference>
<gene>
    <name evidence="1" type="primary">g1962</name>
    <name evidence="1" type="ORF">VP750_LOCUS1675</name>
</gene>
<dbReference type="Gene3D" id="1.10.150.240">
    <property type="entry name" value="Putative phosphatase, domain 2"/>
    <property type="match status" value="1"/>
</dbReference>
<evidence type="ECO:0000313" key="2">
    <source>
        <dbReference type="Proteomes" id="UP001497392"/>
    </source>
</evidence>
<reference evidence="1 2" key="1">
    <citation type="submission" date="2024-06" db="EMBL/GenBank/DDBJ databases">
        <authorList>
            <person name="Kraege A."/>
            <person name="Thomma B."/>
        </authorList>
    </citation>
    <scope>NUCLEOTIDE SEQUENCE [LARGE SCALE GENOMIC DNA]</scope>
</reference>
<accession>A0ABP1FKU5</accession>
<protein>
    <submittedName>
        <fullName evidence="1">G1962 protein</fullName>
    </submittedName>
</protein>
<dbReference type="InterPro" id="IPR023198">
    <property type="entry name" value="PGP-like_dom2"/>
</dbReference>
<sequence>MIFRLRPSVSERPIHTCSSLSPLRKGLRHRHQRKGSCRVQAAEDGQDSKPQYGLLLECDGVLCDTHREGHRVAFNRAFSEFGLDCMHFNPNVYHDLLRCGDGSAEGLITAFFDVVGWPTTLATADRRPFVAKVHEAKQKHLKDMVLMGEIPLRTGAKDFVQQAVDAGAKVAIIAGTCSTPEEKIAEAALEKLGIDSADRMRVFMLGASSPSEQQASRGQAPEEELSLEAQFTRAQARIKEDQASEFIMSLRQDRETSVPIGIDPALLLAAKRGKGRLSAGFLAACIATMMLPLKQCAVVAGNGAIMRVAKEAGVVSIAVPPPLSARGTFPYADYSFDGFGPGGDGRQQPIPPATWRTMHV</sequence>
<dbReference type="PANTHER" id="PTHR42896:SF2">
    <property type="entry name" value="CBBY-LIKE PROTEIN"/>
    <property type="match status" value="1"/>
</dbReference>
<comment type="caution">
    <text evidence="1">The sequence shown here is derived from an EMBL/GenBank/DDBJ whole genome shotgun (WGS) entry which is preliminary data.</text>
</comment>
<name>A0ABP1FKU5_9CHLO</name>
<dbReference type="Proteomes" id="UP001497392">
    <property type="component" value="Unassembled WGS sequence"/>
</dbReference>
<dbReference type="InterPro" id="IPR044999">
    <property type="entry name" value="CbbY-like"/>
</dbReference>